<keyword evidence="6" id="KW-0472">Membrane</keyword>
<dbReference type="InterPro" id="IPR012337">
    <property type="entry name" value="RNaseH-like_sf"/>
</dbReference>
<sequence length="1007" mass="115395">MQTDGVWMKAWLEHAACQLKAVYQFFCFQCFLDKVEQFSINTFIENISPRRKLQEDFYLLKLLSRAPKIHKGLPFLPRNLSPRFHTSYQSYACFPSIIHRFPVLLNLMAGKQVNPWFSGPIFPKKKKKKNKFNQAVVSIACLLAGPSAFFFQFCGTLYFFGLLISHSLMKCMILSGIWGILIMLGENSRFYSSQAEEERVPDKLTRGQPCWITIPHLVGVVQRPIHSMCTQCENKTKEKPIMDCLHGHHEESSEVIERENENERKTIMSFGRDKVSEHVKDRGCVIRGGVSVSSRSCSSGMGHLGFNRISLVCHKPIGQWKRVAMMTRGTRINICLELAFEVCEVGETVDDDFDYNGVKSFKGFRRYIFTPIPSLICGGGCWTISIESNDRNRIILSQVLIKRAGWTCPCPASQLVTSQKDTGNHVKHKHRPKYLESKENPSNKESITRQWGSILVWIKSNRQMYFNSKNNEKLIKKKRKKQATSIKRKKIIKKRENIMNKGNQEWLAASLSSHIWKIEFQKQGGGYFQKQSKNDFLGFPVGNKTVVGYPDLQSEEKKQLCWNAIFLYFVFDIHQKPFSCKVSKCNLILTENLARLEFKTQNLHRLKSKVLSGTGLTKSQKRIHWDLEKESVQHCKKPTQLHAVDMQKLPGSFYFTVPKHLHMQTSGVWLTAWLEHAACLQAPLEQWSDGTGWIWTGCGVEGQNIFQKSLFLLNNARLKKHLVTKSEPNTFSYEMVNTRLFPACAPRVYMFLGKKKLNLKSTRRCEYSSQAAIQTPPVCICRLFGTVTKSWTSNISFLGLSAFQLQAVEHVPIPLYESLRVVMIMLSGVGLCSSLRLISYAAGRLEPSNPDINNSTCMNGHYMNNLPTIDFNDQSHECLLSSSEPLHKALGHPFQSEARVMSARGLINKFMLDYCNKKLICTRYSNAYTPQQNGLAERFIRTIIESVREILKDSGRSLQFWSEIIKASTLTLNQISSHRSRKSPFELFKNRSLPLDYFKPIGLRVSY</sequence>
<feature type="compositionally biased region" description="Basic and acidic residues" evidence="5">
    <location>
        <begin position="433"/>
        <end position="442"/>
    </location>
</feature>
<evidence type="ECO:0000256" key="2">
    <source>
        <dbReference type="ARBA" id="ARBA00022884"/>
    </source>
</evidence>
<dbReference type="PANTHER" id="PTHR42648">
    <property type="entry name" value="TRANSPOSASE, PUTATIVE-RELATED"/>
    <property type="match status" value="1"/>
</dbReference>
<dbReference type="PANTHER" id="PTHR42648:SF32">
    <property type="entry name" value="RIBONUCLEASE H-LIKE DOMAIN, GAG-PRE-INTEGRASE DOMAIN PROTEIN-RELATED"/>
    <property type="match status" value="1"/>
</dbReference>
<comment type="caution">
    <text evidence="8">The sequence shown here is derived from an EMBL/GenBank/DDBJ whole genome shotgun (WGS) entry which is preliminary data.</text>
</comment>
<evidence type="ECO:0000313" key="9">
    <source>
        <dbReference type="Proteomes" id="UP000037035"/>
    </source>
</evidence>
<accession>A0A0L6VD85</accession>
<comment type="catalytic activity">
    <reaction evidence="4">
        <text>DNA(n) + a 2'-deoxyribonucleoside 5'-triphosphate = DNA(n+1) + diphosphate</text>
        <dbReference type="Rhea" id="RHEA:22508"/>
        <dbReference type="Rhea" id="RHEA-COMP:17339"/>
        <dbReference type="Rhea" id="RHEA-COMP:17340"/>
        <dbReference type="ChEBI" id="CHEBI:33019"/>
        <dbReference type="ChEBI" id="CHEBI:61560"/>
        <dbReference type="ChEBI" id="CHEBI:173112"/>
        <dbReference type="EC" id="2.7.7.7"/>
    </reaction>
</comment>
<dbReference type="Proteomes" id="UP000037035">
    <property type="component" value="Unassembled WGS sequence"/>
</dbReference>
<organism evidence="8 9">
    <name type="scientific">Puccinia sorghi</name>
    <dbReference type="NCBI Taxonomy" id="27349"/>
    <lineage>
        <taxon>Eukaryota</taxon>
        <taxon>Fungi</taxon>
        <taxon>Dikarya</taxon>
        <taxon>Basidiomycota</taxon>
        <taxon>Pucciniomycotina</taxon>
        <taxon>Pucciniomycetes</taxon>
        <taxon>Pucciniales</taxon>
        <taxon>Pucciniaceae</taxon>
        <taxon>Puccinia</taxon>
    </lineage>
</organism>
<name>A0A0L6VD85_9BASI</name>
<dbReference type="GO" id="GO:0003887">
    <property type="term" value="F:DNA-directed DNA polymerase activity"/>
    <property type="evidence" value="ECO:0007669"/>
    <property type="project" value="UniProtKB-EC"/>
</dbReference>
<gene>
    <name evidence="8" type="ORF">VP01_2000g1</name>
</gene>
<dbReference type="InterPro" id="IPR039537">
    <property type="entry name" value="Retrotran_Ty1/copia-like"/>
</dbReference>
<feature type="region of interest" description="Disordered" evidence="5">
    <location>
        <begin position="419"/>
        <end position="442"/>
    </location>
</feature>
<evidence type="ECO:0000256" key="5">
    <source>
        <dbReference type="SAM" id="MobiDB-lite"/>
    </source>
</evidence>
<protein>
    <recommendedName>
        <fullName evidence="7">Integrase catalytic domain-containing protein</fullName>
    </recommendedName>
</protein>
<keyword evidence="2" id="KW-0694">RNA-binding</keyword>
<proteinExistence type="predicted"/>
<evidence type="ECO:0000256" key="1">
    <source>
        <dbReference type="ARBA" id="ARBA00022578"/>
    </source>
</evidence>
<dbReference type="PROSITE" id="PS50994">
    <property type="entry name" value="INTEGRASE"/>
    <property type="match status" value="1"/>
</dbReference>
<keyword evidence="6" id="KW-0812">Transmembrane</keyword>
<reference evidence="8 9" key="1">
    <citation type="submission" date="2015-08" db="EMBL/GenBank/DDBJ databases">
        <title>Next Generation Sequencing and Analysis of the Genome of Puccinia sorghi L Schw, the Causal Agent of Maize Common Rust.</title>
        <authorList>
            <person name="Rochi L."/>
            <person name="Burguener G."/>
            <person name="Darino M."/>
            <person name="Turjanski A."/>
            <person name="Kreff E."/>
            <person name="Dieguez M.J."/>
            <person name="Sacco F."/>
        </authorList>
    </citation>
    <scope>NUCLEOTIDE SEQUENCE [LARGE SCALE GENOMIC DNA]</scope>
    <source>
        <strain evidence="8 9">RO10H11247</strain>
    </source>
</reference>
<keyword evidence="6" id="KW-1133">Transmembrane helix</keyword>
<evidence type="ECO:0000259" key="7">
    <source>
        <dbReference type="PROSITE" id="PS50994"/>
    </source>
</evidence>
<evidence type="ECO:0000313" key="8">
    <source>
        <dbReference type="EMBL" id="KNZ58070.1"/>
    </source>
</evidence>
<dbReference type="OrthoDB" id="6776856at2759"/>
<dbReference type="VEuPathDB" id="FungiDB:VP01_2000g1"/>
<dbReference type="GO" id="GO:0015074">
    <property type="term" value="P:DNA integration"/>
    <property type="evidence" value="ECO:0007669"/>
    <property type="project" value="InterPro"/>
</dbReference>
<dbReference type="GO" id="GO:0032196">
    <property type="term" value="P:transposition"/>
    <property type="evidence" value="ECO:0007669"/>
    <property type="project" value="UniProtKB-KW"/>
</dbReference>
<evidence type="ECO:0000256" key="4">
    <source>
        <dbReference type="ARBA" id="ARBA00049244"/>
    </source>
</evidence>
<keyword evidence="1" id="KW-0815">Transposition</keyword>
<feature type="domain" description="Integrase catalytic" evidence="7">
    <location>
        <begin position="884"/>
        <end position="992"/>
    </location>
</feature>
<feature type="transmembrane region" description="Helical" evidence="6">
    <location>
        <begin position="132"/>
        <end position="151"/>
    </location>
</feature>
<keyword evidence="9" id="KW-1185">Reference proteome</keyword>
<dbReference type="GO" id="GO:0005634">
    <property type="term" value="C:nucleus"/>
    <property type="evidence" value="ECO:0007669"/>
    <property type="project" value="UniProtKB-ARBA"/>
</dbReference>
<dbReference type="EMBL" id="LAVV01006839">
    <property type="protein sequence ID" value="KNZ58070.1"/>
    <property type="molecule type" value="Genomic_DNA"/>
</dbReference>
<dbReference type="AlphaFoldDB" id="A0A0L6VD85"/>
<evidence type="ECO:0000256" key="6">
    <source>
        <dbReference type="SAM" id="Phobius"/>
    </source>
</evidence>
<dbReference type="GO" id="GO:0003964">
    <property type="term" value="F:RNA-directed DNA polymerase activity"/>
    <property type="evidence" value="ECO:0007669"/>
    <property type="project" value="UniProtKB-EC"/>
</dbReference>
<dbReference type="GO" id="GO:0003723">
    <property type="term" value="F:RNA binding"/>
    <property type="evidence" value="ECO:0007669"/>
    <property type="project" value="UniProtKB-KW"/>
</dbReference>
<dbReference type="InterPro" id="IPR001584">
    <property type="entry name" value="Integrase_cat-core"/>
</dbReference>
<dbReference type="SUPFAM" id="SSF53098">
    <property type="entry name" value="Ribonuclease H-like"/>
    <property type="match status" value="1"/>
</dbReference>
<comment type="catalytic activity">
    <reaction evidence="3">
        <text>DNA(n) + a 2'-deoxyribonucleoside 5'-triphosphate = DNA(n+1) + diphosphate</text>
        <dbReference type="Rhea" id="RHEA:22508"/>
        <dbReference type="Rhea" id="RHEA-COMP:17339"/>
        <dbReference type="Rhea" id="RHEA-COMP:17340"/>
        <dbReference type="ChEBI" id="CHEBI:33019"/>
        <dbReference type="ChEBI" id="CHEBI:61560"/>
        <dbReference type="ChEBI" id="CHEBI:173112"/>
        <dbReference type="EC" id="2.7.7.49"/>
    </reaction>
</comment>
<dbReference type="Gene3D" id="3.30.420.10">
    <property type="entry name" value="Ribonuclease H-like superfamily/Ribonuclease H"/>
    <property type="match status" value="1"/>
</dbReference>
<dbReference type="InterPro" id="IPR036397">
    <property type="entry name" value="RNaseH_sf"/>
</dbReference>
<evidence type="ECO:0000256" key="3">
    <source>
        <dbReference type="ARBA" id="ARBA00048173"/>
    </source>
</evidence>